<name>A0A3D3R879_9PLAN</name>
<protein>
    <recommendedName>
        <fullName evidence="5">Polyketide synthase</fullName>
    </recommendedName>
</protein>
<reference evidence="3 4" key="1">
    <citation type="journal article" date="2018" name="Nat. Biotechnol.">
        <title>A standardized bacterial taxonomy based on genome phylogeny substantially revises the tree of life.</title>
        <authorList>
            <person name="Parks D.H."/>
            <person name="Chuvochina M."/>
            <person name="Waite D.W."/>
            <person name="Rinke C."/>
            <person name="Skarshewski A."/>
            <person name="Chaumeil P.A."/>
            <person name="Hugenholtz P."/>
        </authorList>
    </citation>
    <scope>NUCLEOTIDE SEQUENCE [LARGE SCALE GENOMIC DNA]</scope>
    <source>
        <strain evidence="3">UBA9375</strain>
    </source>
</reference>
<sequence length="728" mass="82604">MSPTPRSDEFEALQQTIAGKLERVGVALRRHTLLEATVRILAALLGLASLSLLFDWWLGLSLVARMLYLLVCVAVMGYLIYRYVYLPLRVSLSPIEIANLIDRSQKVIPQQALAPRVASVLQLPGHLTQSEQSQPMIEQAVQSNYQSLSQYSFQEVIDSRHTRNCLLILLAVILIPVGFGIAAPEAGRLWSQRWFAGSNAPWPRNTRLTVVGLKDGQWIIPRGESAALQVVVEDQEEPTESVWLYLTGEEGNSETITMNRFQEGDFRYEVPPLQLPVQAYAWGGDGESEPFEIVPIDRPRITDLKLQATHPRLSEPFVSHFSASEGNVRLLPQSEVLLELTTNVKVREIDVDSEDVSLQWKSTDGKHFQAAWTHEKPVNFRLTLHSAEHEIHSHPRPVSIGVQPDRGPRLSFRYSGVRQRITADATIPFSIIARDDFGIRWVGMDSNLPLAETETKKSQNVTEAALDQVFGNPEAEKKKQAVTKKDYPVYGPADPAVENVIEDEKRVSISELKLSPGAVITFQSHAEDNCYTGVQQTSSRQLVFRVVKPEELFREILLRQQQLRSRLRKARDQAEQLRDQLKLAQSLDQAADWMRQHQLVRRETGQVSHALNASVEEMKLNQLGGEETYQLISQTVLKPLEDLHDREMELQRQSLETLRGDSPDPMEQIHTRQDEILKSMDQILNNMAQWDSFIDVVNQLNAVIKLEQLVKEKTEELKKKQVNSIFDN</sequence>
<evidence type="ECO:0000256" key="1">
    <source>
        <dbReference type="SAM" id="Coils"/>
    </source>
</evidence>
<feature type="coiled-coil region" evidence="1">
    <location>
        <begin position="557"/>
        <end position="587"/>
    </location>
</feature>
<evidence type="ECO:0008006" key="5">
    <source>
        <dbReference type="Google" id="ProtNLM"/>
    </source>
</evidence>
<gene>
    <name evidence="3" type="ORF">DIT97_17870</name>
</gene>
<keyword evidence="1" id="KW-0175">Coiled coil</keyword>
<feature type="transmembrane region" description="Helical" evidence="2">
    <location>
        <begin position="38"/>
        <end position="60"/>
    </location>
</feature>
<evidence type="ECO:0000256" key="2">
    <source>
        <dbReference type="SAM" id="Phobius"/>
    </source>
</evidence>
<dbReference type="EMBL" id="DQAY01000108">
    <property type="protein sequence ID" value="HCO24796.1"/>
    <property type="molecule type" value="Genomic_DNA"/>
</dbReference>
<proteinExistence type="predicted"/>
<feature type="transmembrane region" description="Helical" evidence="2">
    <location>
        <begin position="66"/>
        <end position="84"/>
    </location>
</feature>
<evidence type="ECO:0000313" key="4">
    <source>
        <dbReference type="Proteomes" id="UP000263642"/>
    </source>
</evidence>
<organism evidence="3 4">
    <name type="scientific">Gimesia maris</name>
    <dbReference type="NCBI Taxonomy" id="122"/>
    <lineage>
        <taxon>Bacteria</taxon>
        <taxon>Pseudomonadati</taxon>
        <taxon>Planctomycetota</taxon>
        <taxon>Planctomycetia</taxon>
        <taxon>Planctomycetales</taxon>
        <taxon>Planctomycetaceae</taxon>
        <taxon>Gimesia</taxon>
    </lineage>
</organism>
<keyword evidence="2" id="KW-0472">Membrane</keyword>
<keyword evidence="2" id="KW-1133">Transmembrane helix</keyword>
<evidence type="ECO:0000313" key="3">
    <source>
        <dbReference type="EMBL" id="HCO24796.1"/>
    </source>
</evidence>
<accession>A0A3D3R879</accession>
<feature type="transmembrane region" description="Helical" evidence="2">
    <location>
        <begin position="165"/>
        <end position="183"/>
    </location>
</feature>
<dbReference type="Proteomes" id="UP000263642">
    <property type="component" value="Unassembled WGS sequence"/>
</dbReference>
<dbReference type="AlphaFoldDB" id="A0A3D3R879"/>
<comment type="caution">
    <text evidence="3">The sequence shown here is derived from an EMBL/GenBank/DDBJ whole genome shotgun (WGS) entry which is preliminary data.</text>
</comment>
<keyword evidence="2" id="KW-0812">Transmembrane</keyword>